<keyword evidence="2" id="KW-1185">Reference proteome</keyword>
<dbReference type="AlphaFoldDB" id="A0A517ZY48"/>
<organism evidence="1 2">
    <name type="scientific">Symmachiella dynata</name>
    <dbReference type="NCBI Taxonomy" id="2527995"/>
    <lineage>
        <taxon>Bacteria</taxon>
        <taxon>Pseudomonadati</taxon>
        <taxon>Planctomycetota</taxon>
        <taxon>Planctomycetia</taxon>
        <taxon>Planctomycetales</taxon>
        <taxon>Planctomycetaceae</taxon>
        <taxon>Symmachiella</taxon>
    </lineage>
</organism>
<evidence type="ECO:0000313" key="1">
    <source>
        <dbReference type="EMBL" id="QDU47366.1"/>
    </source>
</evidence>
<dbReference type="KEGG" id="sdyn:Mal52_58950"/>
<name>A0A517ZY48_9PLAN</name>
<proteinExistence type="predicted"/>
<sequence length="68" mass="7788">MIADEFTDEIVEMLLTTEQEITGLLFQSDGIGMQRRICDEYFAGFQVDDAACEPMGCFQKSRRIPQFT</sequence>
<dbReference type="EMBL" id="CP036276">
    <property type="protein sequence ID" value="QDU47366.1"/>
    <property type="molecule type" value="Genomic_DNA"/>
</dbReference>
<accession>A0A517ZY48</accession>
<reference evidence="1 2" key="1">
    <citation type="submission" date="2019-02" db="EMBL/GenBank/DDBJ databases">
        <title>Deep-cultivation of Planctomycetes and their phenomic and genomic characterization uncovers novel biology.</title>
        <authorList>
            <person name="Wiegand S."/>
            <person name="Jogler M."/>
            <person name="Boedeker C."/>
            <person name="Pinto D."/>
            <person name="Vollmers J."/>
            <person name="Rivas-Marin E."/>
            <person name="Kohn T."/>
            <person name="Peeters S.H."/>
            <person name="Heuer A."/>
            <person name="Rast P."/>
            <person name="Oberbeckmann S."/>
            <person name="Bunk B."/>
            <person name="Jeske O."/>
            <person name="Meyerdierks A."/>
            <person name="Storesund J.E."/>
            <person name="Kallscheuer N."/>
            <person name="Luecker S."/>
            <person name="Lage O.M."/>
            <person name="Pohl T."/>
            <person name="Merkel B.J."/>
            <person name="Hornburger P."/>
            <person name="Mueller R.-W."/>
            <person name="Bruemmer F."/>
            <person name="Labrenz M."/>
            <person name="Spormann A.M."/>
            <person name="Op den Camp H."/>
            <person name="Overmann J."/>
            <person name="Amann R."/>
            <person name="Jetten M.S.M."/>
            <person name="Mascher T."/>
            <person name="Medema M.H."/>
            <person name="Devos D.P."/>
            <person name="Kaster A.-K."/>
            <person name="Ovreas L."/>
            <person name="Rohde M."/>
            <person name="Galperin M.Y."/>
            <person name="Jogler C."/>
        </authorList>
    </citation>
    <scope>NUCLEOTIDE SEQUENCE [LARGE SCALE GENOMIC DNA]</scope>
    <source>
        <strain evidence="1 2">Mal52</strain>
    </source>
</reference>
<evidence type="ECO:0000313" key="2">
    <source>
        <dbReference type="Proteomes" id="UP000319383"/>
    </source>
</evidence>
<protein>
    <submittedName>
        <fullName evidence="1">Uncharacterized protein</fullName>
    </submittedName>
</protein>
<dbReference type="Proteomes" id="UP000319383">
    <property type="component" value="Chromosome"/>
</dbReference>
<gene>
    <name evidence="1" type="ORF">Mal52_58950</name>
</gene>